<evidence type="ECO:0000256" key="14">
    <source>
        <dbReference type="PIRNR" id="PIRNR006337"/>
    </source>
</evidence>
<dbReference type="CDD" id="cd11325">
    <property type="entry name" value="AmyAc_GTHase"/>
    <property type="match status" value="1"/>
</dbReference>
<dbReference type="PANTHER" id="PTHR43651">
    <property type="entry name" value="1,4-ALPHA-GLUCAN-BRANCHING ENZYME"/>
    <property type="match status" value="1"/>
</dbReference>
<evidence type="ECO:0000256" key="1">
    <source>
        <dbReference type="ARBA" id="ARBA00004496"/>
    </source>
</evidence>
<evidence type="ECO:0000313" key="17">
    <source>
        <dbReference type="EMBL" id="MFB9993736.1"/>
    </source>
</evidence>
<comment type="catalytic activity">
    <reaction evidence="12 14">
        <text>hydrolysis of (1-&gt;4)-alpha-D-glucosidic linkage in 4-alpha-D-[(1-&gt;4)-alpha-D-glucanosyl]n trehalose to yield trehalose and (1-&gt;4)-alpha-D-glucan.</text>
        <dbReference type="EC" id="3.2.1.141"/>
    </reaction>
</comment>
<keyword evidence="9 14" id="KW-0326">Glycosidase</keyword>
<dbReference type="SUPFAM" id="SSF51445">
    <property type="entry name" value="(Trans)glycosidases"/>
    <property type="match status" value="1"/>
</dbReference>
<comment type="caution">
    <text evidence="17">The sequence shown here is derived from an EMBL/GenBank/DDBJ whole genome shotgun (WGS) entry which is preliminary data.</text>
</comment>
<comment type="similarity">
    <text evidence="3 14">Belongs to the glycosyl hydrolase 13 family.</text>
</comment>
<evidence type="ECO:0000313" key="18">
    <source>
        <dbReference type="Proteomes" id="UP001589733"/>
    </source>
</evidence>
<dbReference type="PIRSF" id="PIRSF006337">
    <property type="entry name" value="Trehalose_TreZ"/>
    <property type="match status" value="1"/>
</dbReference>
<dbReference type="InterPro" id="IPR017853">
    <property type="entry name" value="GH"/>
</dbReference>
<dbReference type="SMART" id="SM00642">
    <property type="entry name" value="Aamy"/>
    <property type="match status" value="1"/>
</dbReference>
<keyword evidence="6" id="KW-0963">Cytoplasm</keyword>
<name>A0ABV6B1V4_9DEIO</name>
<dbReference type="Gene3D" id="2.60.40.1180">
    <property type="entry name" value="Golgi alpha-mannosidase II"/>
    <property type="match status" value="1"/>
</dbReference>
<dbReference type="EMBL" id="JBHLYR010000052">
    <property type="protein sequence ID" value="MFB9993736.1"/>
    <property type="molecule type" value="Genomic_DNA"/>
</dbReference>
<evidence type="ECO:0000256" key="5">
    <source>
        <dbReference type="ARBA" id="ARBA00015938"/>
    </source>
</evidence>
<comment type="subcellular location">
    <subcellularLocation>
        <location evidence="1">Cytoplasm</location>
    </subcellularLocation>
</comment>
<accession>A0ABV6B1V4</accession>
<evidence type="ECO:0000256" key="15">
    <source>
        <dbReference type="SAM" id="MobiDB-lite"/>
    </source>
</evidence>
<dbReference type="RefSeq" id="WP_380013142.1">
    <property type="nucleotide sequence ID" value="NZ_JBHLYR010000052.1"/>
</dbReference>
<feature type="region of interest" description="Disordered" evidence="15">
    <location>
        <begin position="1"/>
        <end position="24"/>
    </location>
</feature>
<reference evidence="17 18" key="1">
    <citation type="submission" date="2024-09" db="EMBL/GenBank/DDBJ databases">
        <authorList>
            <person name="Sun Q."/>
            <person name="Mori K."/>
        </authorList>
    </citation>
    <scope>NUCLEOTIDE SEQUENCE [LARGE SCALE GENOMIC DNA]</scope>
    <source>
        <strain evidence="17 18">JCM 13503</strain>
    </source>
</reference>
<dbReference type="InterPro" id="IPR013783">
    <property type="entry name" value="Ig-like_fold"/>
</dbReference>
<keyword evidence="7 14" id="KW-0378">Hydrolase</keyword>
<evidence type="ECO:0000256" key="4">
    <source>
        <dbReference type="ARBA" id="ARBA00012268"/>
    </source>
</evidence>
<dbReference type="CDD" id="cd02853">
    <property type="entry name" value="E_set_MTHase_like_N"/>
    <property type="match status" value="1"/>
</dbReference>
<evidence type="ECO:0000256" key="8">
    <source>
        <dbReference type="ARBA" id="ARBA00023277"/>
    </source>
</evidence>
<evidence type="ECO:0000256" key="11">
    <source>
        <dbReference type="ARBA" id="ARBA00033284"/>
    </source>
</evidence>
<dbReference type="InterPro" id="IPR014756">
    <property type="entry name" value="Ig_E-set"/>
</dbReference>
<proteinExistence type="inferred from homology"/>
<dbReference type="Gene3D" id="1.10.10.760">
    <property type="entry name" value="E-set domains of sugar-utilizing enzymes"/>
    <property type="match status" value="1"/>
</dbReference>
<dbReference type="Gene3D" id="3.20.20.80">
    <property type="entry name" value="Glycosidases"/>
    <property type="match status" value="1"/>
</dbReference>
<dbReference type="NCBIfam" id="TIGR02402">
    <property type="entry name" value="trehalose_TreZ"/>
    <property type="match status" value="1"/>
</dbReference>
<evidence type="ECO:0000256" key="3">
    <source>
        <dbReference type="ARBA" id="ARBA00008061"/>
    </source>
</evidence>
<dbReference type="InterPro" id="IPR012768">
    <property type="entry name" value="Trehalose_TreZ"/>
</dbReference>
<evidence type="ECO:0000256" key="12">
    <source>
        <dbReference type="ARBA" id="ARBA00034013"/>
    </source>
</evidence>
<feature type="domain" description="Glycosyl hydrolase family 13 catalytic" evidence="16">
    <location>
        <begin position="138"/>
        <end position="473"/>
    </location>
</feature>
<evidence type="ECO:0000256" key="6">
    <source>
        <dbReference type="ARBA" id="ARBA00022490"/>
    </source>
</evidence>
<dbReference type="InterPro" id="IPR013780">
    <property type="entry name" value="Glyco_hydro_b"/>
</dbReference>
<evidence type="ECO:0000256" key="9">
    <source>
        <dbReference type="ARBA" id="ARBA00023295"/>
    </source>
</evidence>
<keyword evidence="18" id="KW-1185">Reference proteome</keyword>
<dbReference type="InterPro" id="IPR006047">
    <property type="entry name" value="GH13_cat_dom"/>
</dbReference>
<evidence type="ECO:0000256" key="2">
    <source>
        <dbReference type="ARBA" id="ARBA00005199"/>
    </source>
</evidence>
<dbReference type="Proteomes" id="UP001589733">
    <property type="component" value="Unassembled WGS sequence"/>
</dbReference>
<organism evidence="17 18">
    <name type="scientific">Deinococcus oregonensis</name>
    <dbReference type="NCBI Taxonomy" id="1805970"/>
    <lineage>
        <taxon>Bacteria</taxon>
        <taxon>Thermotogati</taxon>
        <taxon>Deinococcota</taxon>
        <taxon>Deinococci</taxon>
        <taxon>Deinococcales</taxon>
        <taxon>Deinococcaceae</taxon>
        <taxon>Deinococcus</taxon>
    </lineage>
</organism>
<dbReference type="GO" id="GO:0033942">
    <property type="term" value="F:4-alpha-D-(1-&gt;4)-alpha-D-glucanotrehalose trehalohydrolase activity"/>
    <property type="evidence" value="ECO:0007669"/>
    <property type="project" value="UniProtKB-EC"/>
</dbReference>
<evidence type="ECO:0000256" key="7">
    <source>
        <dbReference type="ARBA" id="ARBA00022801"/>
    </source>
</evidence>
<dbReference type="Pfam" id="PF00128">
    <property type="entry name" value="Alpha-amylase"/>
    <property type="match status" value="1"/>
</dbReference>
<keyword evidence="8" id="KW-0119">Carbohydrate metabolism</keyword>
<dbReference type="Gene3D" id="2.60.40.10">
    <property type="entry name" value="Immunoglobulins"/>
    <property type="match status" value="1"/>
</dbReference>
<evidence type="ECO:0000259" key="16">
    <source>
        <dbReference type="SMART" id="SM00642"/>
    </source>
</evidence>
<dbReference type="SUPFAM" id="SSF51011">
    <property type="entry name" value="Glycosyl hydrolase domain"/>
    <property type="match status" value="1"/>
</dbReference>
<evidence type="ECO:0000256" key="13">
    <source>
        <dbReference type="NCBIfam" id="TIGR02402"/>
    </source>
</evidence>
<evidence type="ECO:0000256" key="10">
    <source>
        <dbReference type="ARBA" id="ARBA00032057"/>
    </source>
</evidence>
<sequence>MTILDPLQADSTLNSDSNLNAGHPETARHATRLGAHPIPGGGTRFRIWTTTAQQVEVRVDGQIYPMQALEGHYFETELPVGVGVRYIFLLDGVPRPDPYAQFLPDGVHGEAEVVNVEDYTWVNTNWQGLKLEDCVFYELHVGTFTPQGTYRAAQERLPYLAELGVTAIELMPIAAFPGQRGWGYDGVALCSPYAPYGRPDELKAFIDAAHGLGIAVILDVVYNHFGPDGAYLAAYAPSYFTDRFSSPWGAGLDYAEVHMRRYITGNARMWLRDYHFDGLRLDATQAMQDDSEVHILQELAQEVHKLGGTHLLLAEDYRNLPELVTEYHLDGIWVDDFHHEVRVTLTGDQDGYYSAYTGGAAALAHAINRGWVFEGQFWAEENRPRGKKADALDAPNFVYFIQNHDQVGNRAIGDRVHHLDRVSDGAFRGASLLLLTLPMTPLLFQGQEWASSAPFPFFSDHHGELGAAVSEGRKREFGTFESFSSQEILDPQAEATYLQAKLNWAEREEGEHARTLALYRDLLWLRREDPVLRHRSRRNMEAGQNGDVLWVRHRTDAGERLLLWNTGRDEAELAMLKLSLPAEVIRHSEGRSGVATLLPGEAALLGGQA</sequence>
<protein>
    <recommendedName>
        <fullName evidence="5 13">Malto-oligosyltrehalose trehalohydrolase</fullName>
        <shortName evidence="14">MTHase</shortName>
        <ecNumber evidence="4 13">3.2.1.141</ecNumber>
    </recommendedName>
    <alternativeName>
        <fullName evidence="11 14">4-alpha-D-((1-&gt;4)-alpha-D-glucano)trehalose trehalohydrolase</fullName>
    </alternativeName>
    <alternativeName>
        <fullName evidence="10 14">Maltooligosyl trehalose trehalohydrolase</fullName>
    </alternativeName>
</protein>
<gene>
    <name evidence="17" type="primary">treZ</name>
    <name evidence="17" type="ORF">ACFFLM_17390</name>
</gene>
<dbReference type="InterPro" id="IPR044901">
    <property type="entry name" value="Trehalose_TreZ_E-set_sf"/>
</dbReference>
<dbReference type="EC" id="3.2.1.141" evidence="4 13"/>
<dbReference type="PANTHER" id="PTHR43651:SF11">
    <property type="entry name" value="MALTO-OLIGOSYLTREHALOSE TREHALOHYDROLASE"/>
    <property type="match status" value="1"/>
</dbReference>
<feature type="compositionally biased region" description="Polar residues" evidence="15">
    <location>
        <begin position="9"/>
        <end position="20"/>
    </location>
</feature>
<comment type="pathway">
    <text evidence="2 14">Glycan biosynthesis; trehalose biosynthesis.</text>
</comment>
<dbReference type="SUPFAM" id="SSF81296">
    <property type="entry name" value="E set domains"/>
    <property type="match status" value="1"/>
</dbReference>